<protein>
    <submittedName>
        <fullName evidence="5">Late histone H2B.L4-like</fullName>
    </submittedName>
</protein>
<evidence type="ECO:0000259" key="3">
    <source>
        <dbReference type="Pfam" id="PF00125"/>
    </source>
</evidence>
<proteinExistence type="inferred from homology"/>
<name>A0A6J0C952_NEOLC</name>
<evidence type="ECO:0000256" key="1">
    <source>
        <dbReference type="ARBA" id="ARBA00006846"/>
    </source>
</evidence>
<dbReference type="CDD" id="cd22910">
    <property type="entry name" value="HFD_H2B"/>
    <property type="match status" value="1"/>
</dbReference>
<evidence type="ECO:0000313" key="4">
    <source>
        <dbReference type="Proteomes" id="UP000829291"/>
    </source>
</evidence>
<dbReference type="OrthoDB" id="7686794at2759"/>
<organism evidence="5">
    <name type="scientific">Neodiprion lecontei</name>
    <name type="common">Redheaded pine sawfly</name>
    <dbReference type="NCBI Taxonomy" id="441921"/>
    <lineage>
        <taxon>Eukaryota</taxon>
        <taxon>Metazoa</taxon>
        <taxon>Ecdysozoa</taxon>
        <taxon>Arthropoda</taxon>
        <taxon>Hexapoda</taxon>
        <taxon>Insecta</taxon>
        <taxon>Pterygota</taxon>
        <taxon>Neoptera</taxon>
        <taxon>Endopterygota</taxon>
        <taxon>Hymenoptera</taxon>
        <taxon>Tenthredinoidea</taxon>
        <taxon>Diprionidae</taxon>
        <taxon>Diprioninae</taxon>
        <taxon>Neodiprion</taxon>
    </lineage>
</organism>
<dbReference type="SUPFAM" id="SSF47113">
    <property type="entry name" value="Histone-fold"/>
    <property type="match status" value="1"/>
</dbReference>
<dbReference type="InterPro" id="IPR007125">
    <property type="entry name" value="H2A/H2B/H3"/>
</dbReference>
<dbReference type="Pfam" id="PF00125">
    <property type="entry name" value="Histone"/>
    <property type="match status" value="1"/>
</dbReference>
<dbReference type="AlphaFoldDB" id="A0A6J0C952"/>
<keyword evidence="4" id="KW-1185">Reference proteome</keyword>
<dbReference type="GO" id="GO:0003677">
    <property type="term" value="F:DNA binding"/>
    <property type="evidence" value="ECO:0007669"/>
    <property type="project" value="InterPro"/>
</dbReference>
<dbReference type="GO" id="GO:0046982">
    <property type="term" value="F:protein heterodimerization activity"/>
    <property type="evidence" value="ECO:0007669"/>
    <property type="project" value="InterPro"/>
</dbReference>
<dbReference type="Gene3D" id="1.10.20.10">
    <property type="entry name" value="Histone, subunit A"/>
    <property type="match status" value="1"/>
</dbReference>
<dbReference type="GO" id="GO:0005634">
    <property type="term" value="C:nucleus"/>
    <property type="evidence" value="ECO:0007669"/>
    <property type="project" value="UniProtKB-ARBA"/>
</dbReference>
<feature type="region of interest" description="Disordered" evidence="2">
    <location>
        <begin position="1"/>
        <end position="26"/>
    </location>
</feature>
<dbReference type="GO" id="GO:0000786">
    <property type="term" value="C:nucleosome"/>
    <property type="evidence" value="ECO:0007669"/>
    <property type="project" value="InterPro"/>
</dbReference>
<dbReference type="SMART" id="SM00427">
    <property type="entry name" value="H2B"/>
    <property type="match status" value="1"/>
</dbReference>
<dbReference type="FunFam" id="1.10.20.10:FF:000043">
    <property type="entry name" value="Histone H2B"/>
    <property type="match status" value="1"/>
</dbReference>
<evidence type="ECO:0000313" key="5">
    <source>
        <dbReference type="RefSeq" id="XP_015523128.1"/>
    </source>
</evidence>
<dbReference type="RefSeq" id="XP_015523128.1">
    <property type="nucleotide sequence ID" value="XM_015667642.2"/>
</dbReference>
<dbReference type="Proteomes" id="UP000829291">
    <property type="component" value="Chromosome 6"/>
</dbReference>
<dbReference type="PRINTS" id="PR00621">
    <property type="entry name" value="HISTONEH2B"/>
</dbReference>
<accession>A0A6J0C952</accession>
<evidence type="ECO:0000256" key="2">
    <source>
        <dbReference type="SAM" id="MobiDB-lite"/>
    </source>
</evidence>
<dbReference type="KEGG" id="nlo:107226734"/>
<dbReference type="InterPro" id="IPR009072">
    <property type="entry name" value="Histone-fold"/>
</dbReference>
<feature type="domain" description="Core Histone H2A/H2B/H3" evidence="3">
    <location>
        <begin position="17"/>
        <end position="91"/>
    </location>
</feature>
<dbReference type="PANTHER" id="PTHR23428">
    <property type="entry name" value="HISTONE H2B"/>
    <property type="match status" value="1"/>
</dbReference>
<dbReference type="GO" id="GO:0030527">
    <property type="term" value="F:structural constituent of chromatin"/>
    <property type="evidence" value="ECO:0007669"/>
    <property type="project" value="InterPro"/>
</dbReference>
<comment type="similarity">
    <text evidence="1">Belongs to the histone H2B family.</text>
</comment>
<dbReference type="InParanoid" id="A0A6J0C952"/>
<dbReference type="GeneID" id="107226734"/>
<dbReference type="InterPro" id="IPR000558">
    <property type="entry name" value="Histone_H2B"/>
</dbReference>
<gene>
    <name evidence="5" type="primary">LOC107226734</name>
</gene>
<sequence>MPSRREGVAQVGSGNGQKRRNRRKGTSYNYFIHKVLKEIHHGTGISRKAMEIMNSFMEDMFGRIATEASRLTKYNGKPTMTSRDIQTAARLLLPGDLGKYALMEGAKAVTKFNVSKNGCAA</sequence>
<reference evidence="5" key="1">
    <citation type="submission" date="2025-08" db="UniProtKB">
        <authorList>
            <consortium name="RefSeq"/>
        </authorList>
    </citation>
    <scope>IDENTIFICATION</scope>
    <source>
        <tissue evidence="5">Thorax and Abdomen</tissue>
    </source>
</reference>